<keyword evidence="1" id="KW-0285">Flavoprotein</keyword>
<evidence type="ECO:0000256" key="4">
    <source>
        <dbReference type="ARBA" id="ARBA00023033"/>
    </source>
</evidence>
<comment type="caution">
    <text evidence="6">The sequence shown here is derived from an EMBL/GenBank/DDBJ whole genome shotgun (WGS) entry which is preliminary data.</text>
</comment>
<evidence type="ECO:0000256" key="1">
    <source>
        <dbReference type="ARBA" id="ARBA00022630"/>
    </source>
</evidence>
<evidence type="ECO:0000256" key="3">
    <source>
        <dbReference type="ARBA" id="ARBA00023002"/>
    </source>
</evidence>
<sequence length="414" mass="42856">MRIIVVGGGIGGLALAAGLRRNGFEVVVYERDTDVAATGGYHITLDGRAQAALRGLVAPEVFERVLASASALRLRERDAMWDRRGRLLGHGRDLGDDPSVDIDRITLRTVLADAVGADLRLGRSVTGVGRGADGRPLASFADEPPAAGDLLVGADGAHSLVARQLAGRPTNAPAGVIGFSGRTSVDDLGAAEQRRLGPRSGLAVGPRGSALYVGYLDPVGNAVLDAPELRASITTGPTYIWGAMFPESAATDSIRTARGVAVRTALLDRFRRHGWCERTLEVVARADPDSVAAFRFNAASTRARDLAPWPAGPITALGDAVHATPPTAGMGAGAAIRDAASLVEQLGAVAAGTVNLPVAVSDFEAGMRLRGSEVLIMAMKTVRWILATDTRLGAAVTVAGGPVLAAANRLRPGR</sequence>
<evidence type="ECO:0000256" key="2">
    <source>
        <dbReference type="ARBA" id="ARBA00022827"/>
    </source>
</evidence>
<name>A0ABR4ZEN2_9NOCA</name>
<feature type="domain" description="FAD-binding" evidence="5">
    <location>
        <begin position="291"/>
        <end position="353"/>
    </location>
</feature>
<evidence type="ECO:0000313" key="7">
    <source>
        <dbReference type="Proteomes" id="UP000031364"/>
    </source>
</evidence>
<dbReference type="PRINTS" id="PR00420">
    <property type="entry name" value="RNGMNOXGNASE"/>
</dbReference>
<dbReference type="GO" id="GO:0004497">
    <property type="term" value="F:monooxygenase activity"/>
    <property type="evidence" value="ECO:0007669"/>
    <property type="project" value="UniProtKB-KW"/>
</dbReference>
<keyword evidence="4 6" id="KW-0503">Monooxygenase</keyword>
<dbReference type="Pfam" id="PF13450">
    <property type="entry name" value="NAD_binding_8"/>
    <property type="match status" value="1"/>
</dbReference>
<keyword evidence="7" id="KW-1185">Reference proteome</keyword>
<dbReference type="InterPro" id="IPR002938">
    <property type="entry name" value="FAD-bd"/>
</dbReference>
<dbReference type="EMBL" id="JNFP01000018">
    <property type="protein sequence ID" value="KIA63837.1"/>
    <property type="molecule type" value="Genomic_DNA"/>
</dbReference>
<dbReference type="RefSeq" id="WP_043671387.1">
    <property type="nucleotide sequence ID" value="NZ_BDCI01000010.1"/>
</dbReference>
<dbReference type="Pfam" id="PF01494">
    <property type="entry name" value="FAD_binding_3"/>
    <property type="match status" value="1"/>
</dbReference>
<organism evidence="6 7">
    <name type="scientific">Nocardia vulneris</name>
    <dbReference type="NCBI Taxonomy" id="1141657"/>
    <lineage>
        <taxon>Bacteria</taxon>
        <taxon>Bacillati</taxon>
        <taxon>Actinomycetota</taxon>
        <taxon>Actinomycetes</taxon>
        <taxon>Mycobacteriales</taxon>
        <taxon>Nocardiaceae</taxon>
        <taxon>Nocardia</taxon>
    </lineage>
</organism>
<keyword evidence="2" id="KW-0274">FAD</keyword>
<dbReference type="SUPFAM" id="SSF51905">
    <property type="entry name" value="FAD/NAD(P)-binding domain"/>
    <property type="match status" value="1"/>
</dbReference>
<gene>
    <name evidence="6" type="ORF">FG87_17235</name>
</gene>
<dbReference type="PANTHER" id="PTHR47178:SF6">
    <property type="entry name" value="FAD-BINDING DOMAIN-CONTAINING PROTEIN"/>
    <property type="match status" value="1"/>
</dbReference>
<evidence type="ECO:0000313" key="6">
    <source>
        <dbReference type="EMBL" id="KIA63837.1"/>
    </source>
</evidence>
<dbReference type="PANTHER" id="PTHR47178">
    <property type="entry name" value="MONOOXYGENASE, FAD-BINDING"/>
    <property type="match status" value="1"/>
</dbReference>
<dbReference type="InterPro" id="IPR036188">
    <property type="entry name" value="FAD/NAD-bd_sf"/>
</dbReference>
<proteinExistence type="predicted"/>
<protein>
    <submittedName>
        <fullName evidence="6">FAD-binding monooxygenase</fullName>
    </submittedName>
</protein>
<accession>A0ABR4ZEN2</accession>
<keyword evidence="3" id="KW-0560">Oxidoreductase</keyword>
<dbReference type="Gene3D" id="3.50.50.60">
    <property type="entry name" value="FAD/NAD(P)-binding domain"/>
    <property type="match status" value="1"/>
</dbReference>
<dbReference type="Proteomes" id="UP000031364">
    <property type="component" value="Unassembled WGS sequence"/>
</dbReference>
<reference evidence="6 7" key="1">
    <citation type="journal article" date="2014" name="Int. J. Syst. Evol. Microbiol.">
        <title>Nocardia vulneris sp. nov., isolated from wounds of human patients in North America.</title>
        <authorList>
            <person name="Lasker B.A."/>
            <person name="Bell M."/>
            <person name="Klenk H.P."/>
            <person name="Sproer C."/>
            <person name="Schumann C."/>
            <person name="Schumann P."/>
            <person name="Brown J.M."/>
        </authorList>
    </citation>
    <scope>NUCLEOTIDE SEQUENCE [LARGE SCALE GENOMIC DNA]</scope>
    <source>
        <strain evidence="6 7">W9851</strain>
    </source>
</reference>
<evidence type="ECO:0000259" key="5">
    <source>
        <dbReference type="Pfam" id="PF01494"/>
    </source>
</evidence>